<accession>A0A8R1UXV2</accession>
<dbReference type="AlphaFoldDB" id="A0A2A6BVB5"/>
<gene>
    <name evidence="1" type="primary">WBGene00281704</name>
</gene>
<dbReference type="EnsemblMetazoa" id="PPA43335.1">
    <property type="protein sequence ID" value="PPA43335.1"/>
    <property type="gene ID" value="WBGene00281704"/>
</dbReference>
<sequence length="194" mass="21747">MATFDRDDPKYLICCCGAHVTKLARVFVLISLVIAIHNLRERSFLEVIGFAITILGTFSIFMEARNPIILYIILSITHGFVTIIDGLHAVKSISDTGTAISFALFYYLAAAIIEVFFLLTFWTLAEFIQDRVFSINFYPGSQVHVFLGFFSEEIRRKNVFDATSSEANGGSVRKMRLSIAISTLKNPETQSSKN</sequence>
<proteinExistence type="predicted"/>
<evidence type="ECO:0000313" key="2">
    <source>
        <dbReference type="Proteomes" id="UP000005239"/>
    </source>
</evidence>
<reference evidence="1" key="2">
    <citation type="submission" date="2022-06" db="UniProtKB">
        <authorList>
            <consortium name="EnsemblMetazoa"/>
        </authorList>
    </citation>
    <scope>IDENTIFICATION</scope>
    <source>
        <strain evidence="1">PS312</strain>
    </source>
</reference>
<accession>A0A2A6BVB5</accession>
<dbReference type="Proteomes" id="UP000005239">
    <property type="component" value="Unassembled WGS sequence"/>
</dbReference>
<keyword evidence="2" id="KW-1185">Reference proteome</keyword>
<organism evidence="1 2">
    <name type="scientific">Pristionchus pacificus</name>
    <name type="common">Parasitic nematode worm</name>
    <dbReference type="NCBI Taxonomy" id="54126"/>
    <lineage>
        <taxon>Eukaryota</taxon>
        <taxon>Metazoa</taxon>
        <taxon>Ecdysozoa</taxon>
        <taxon>Nematoda</taxon>
        <taxon>Chromadorea</taxon>
        <taxon>Rhabditida</taxon>
        <taxon>Rhabditina</taxon>
        <taxon>Diplogasteromorpha</taxon>
        <taxon>Diplogasteroidea</taxon>
        <taxon>Neodiplogasteridae</taxon>
        <taxon>Pristionchus</taxon>
    </lineage>
</organism>
<name>A0A2A6BVB5_PRIPA</name>
<protein>
    <submittedName>
        <fullName evidence="1">Uncharacterized protein</fullName>
    </submittedName>
</protein>
<evidence type="ECO:0000313" key="1">
    <source>
        <dbReference type="EnsemblMetazoa" id="PPA43335.1"/>
    </source>
</evidence>
<reference evidence="2" key="1">
    <citation type="journal article" date="2008" name="Nat. Genet.">
        <title>The Pristionchus pacificus genome provides a unique perspective on nematode lifestyle and parasitism.</title>
        <authorList>
            <person name="Dieterich C."/>
            <person name="Clifton S.W."/>
            <person name="Schuster L.N."/>
            <person name="Chinwalla A."/>
            <person name="Delehaunty K."/>
            <person name="Dinkelacker I."/>
            <person name="Fulton L."/>
            <person name="Fulton R."/>
            <person name="Godfrey J."/>
            <person name="Minx P."/>
            <person name="Mitreva M."/>
            <person name="Roeseler W."/>
            <person name="Tian H."/>
            <person name="Witte H."/>
            <person name="Yang S.P."/>
            <person name="Wilson R.K."/>
            <person name="Sommer R.J."/>
        </authorList>
    </citation>
    <scope>NUCLEOTIDE SEQUENCE [LARGE SCALE GENOMIC DNA]</scope>
    <source>
        <strain evidence="2">PS312</strain>
    </source>
</reference>